<comment type="caution">
    <text evidence="2">The sequence shown here is derived from an EMBL/GenBank/DDBJ whole genome shotgun (WGS) entry which is preliminary data.</text>
</comment>
<keyword evidence="1" id="KW-0812">Transmembrane</keyword>
<evidence type="ECO:0000313" key="3">
    <source>
        <dbReference type="Proteomes" id="UP001454086"/>
    </source>
</evidence>
<accession>A0ABV1D738</accession>
<reference evidence="2 3" key="1">
    <citation type="submission" date="2024-03" db="EMBL/GenBank/DDBJ databases">
        <title>Human intestinal bacterial collection.</title>
        <authorList>
            <person name="Pauvert C."/>
            <person name="Hitch T.C.A."/>
            <person name="Clavel T."/>
        </authorList>
    </citation>
    <scope>NUCLEOTIDE SEQUENCE [LARGE SCALE GENOMIC DNA]</scope>
    <source>
        <strain evidence="2 3">CLA-SR-H021</strain>
    </source>
</reference>
<evidence type="ECO:0000256" key="1">
    <source>
        <dbReference type="SAM" id="Phobius"/>
    </source>
</evidence>
<dbReference type="Proteomes" id="UP001454086">
    <property type="component" value="Unassembled WGS sequence"/>
</dbReference>
<keyword evidence="1" id="KW-1133">Transmembrane helix</keyword>
<feature type="transmembrane region" description="Helical" evidence="1">
    <location>
        <begin position="33"/>
        <end position="56"/>
    </location>
</feature>
<dbReference type="RefSeq" id="WP_008716739.1">
    <property type="nucleotide sequence ID" value="NZ_JAJFDX010000001.1"/>
</dbReference>
<dbReference type="EMBL" id="JBBMFM010000054">
    <property type="protein sequence ID" value="MEQ2426208.1"/>
    <property type="molecule type" value="Genomic_DNA"/>
</dbReference>
<keyword evidence="1" id="KW-0472">Membrane</keyword>
<evidence type="ECO:0000313" key="2">
    <source>
        <dbReference type="EMBL" id="MEQ2426208.1"/>
    </source>
</evidence>
<proteinExistence type="predicted"/>
<organism evidence="2 3">
    <name type="scientific">Enterocloster hominis</name>
    <name type="common">ex Hitch et al. 2024</name>
    <dbReference type="NCBI Taxonomy" id="1917870"/>
    <lineage>
        <taxon>Bacteria</taxon>
        <taxon>Bacillati</taxon>
        <taxon>Bacillota</taxon>
        <taxon>Clostridia</taxon>
        <taxon>Lachnospirales</taxon>
        <taxon>Lachnospiraceae</taxon>
        <taxon>Enterocloster</taxon>
    </lineage>
</organism>
<protein>
    <submittedName>
        <fullName evidence="2">Uncharacterized protein</fullName>
    </submittedName>
</protein>
<gene>
    <name evidence="2" type="ORF">WMQ36_14625</name>
</gene>
<sequence>MKHKYKYGFKGKLAMLHLQQTFSAIRGKVLIVIWWEIVYTVICGLKTVGGTGFLPYPEIKRRDKER</sequence>
<keyword evidence="3" id="KW-1185">Reference proteome</keyword>
<name>A0ABV1D738_9FIRM</name>